<sequence length="475" mass="54903">MENSYGNNVLVHLDLKGCPLKIDYLESLFPKIREWGATGLLVEWEDTFPYSDRLVNIGSANTPSKAYSVEEVRRISELAKKNGLDLVPLVQTFGHLEFVLKHPEWRHLREVSKYPSSMCPSHPEALELVTLMLDQILNTIPDTKYIHIGADEVWHMRMCEKCSPIMKERLFLTHVMNVLKHIGTHYRHVRPIMWDDMLRPVDLDTLKEFGIGSIVEPMVWHYQPMESFSITEDVWAKYEKVFDTVWVASAFKGATGSCQVLPLIKVHISNHLGWLSSLQKHGNRFKKIQGIAMTGWSRYDHFATLCELLPVAIPSLAICLCTWTRRTFNDDLQRQVASNLGYPEGFLSSVPYPRPQPIASELNYPGWKVAVGVEWLENIRLKHRNILNCDQINTWLNDWQIKNNFINPMQIESLLRPLSELNIEWEALKQYLHTHLAEVYYAPTIDEWTGTLVEPLHQKLVTLLDNAKVQVEKNS</sequence>
<protein>
    <recommendedName>
        <fullName evidence="3">beta-N-acetylhexosaminidase</fullName>
        <ecNumber evidence="3">3.2.1.52</ecNumber>
    </recommendedName>
</protein>
<dbReference type="STRING" id="195883.A0A482WK05"/>
<evidence type="ECO:0000256" key="4">
    <source>
        <dbReference type="ARBA" id="ARBA00022801"/>
    </source>
</evidence>
<dbReference type="GO" id="GO:0005975">
    <property type="term" value="P:carbohydrate metabolic process"/>
    <property type="evidence" value="ECO:0007669"/>
    <property type="project" value="InterPro"/>
</dbReference>
<evidence type="ECO:0000256" key="3">
    <source>
        <dbReference type="ARBA" id="ARBA00012663"/>
    </source>
</evidence>
<evidence type="ECO:0000256" key="1">
    <source>
        <dbReference type="ARBA" id="ARBA00001231"/>
    </source>
</evidence>
<dbReference type="EC" id="3.2.1.52" evidence="3"/>
<evidence type="ECO:0000256" key="2">
    <source>
        <dbReference type="ARBA" id="ARBA00006285"/>
    </source>
</evidence>
<gene>
    <name evidence="6" type="ORF">LSTR_LSTR008967</name>
</gene>
<reference evidence="6 7" key="1">
    <citation type="journal article" date="2017" name="Gigascience">
        <title>Genome sequence of the small brown planthopper, Laodelphax striatellus.</title>
        <authorList>
            <person name="Zhu J."/>
            <person name="Jiang F."/>
            <person name="Wang X."/>
            <person name="Yang P."/>
            <person name="Bao Y."/>
            <person name="Zhao W."/>
            <person name="Wang W."/>
            <person name="Lu H."/>
            <person name="Wang Q."/>
            <person name="Cui N."/>
            <person name="Li J."/>
            <person name="Chen X."/>
            <person name="Luo L."/>
            <person name="Yu J."/>
            <person name="Kang L."/>
            <person name="Cui F."/>
        </authorList>
    </citation>
    <scope>NUCLEOTIDE SEQUENCE [LARGE SCALE GENOMIC DNA]</scope>
    <source>
        <strain evidence="6">Lst14</strain>
    </source>
</reference>
<dbReference type="SMR" id="A0A482WK05"/>
<dbReference type="PANTHER" id="PTHR21040:SF8">
    <property type="entry name" value="BCDNA.GH04120"/>
    <property type="match status" value="1"/>
</dbReference>
<dbReference type="SUPFAM" id="SSF51445">
    <property type="entry name" value="(Trans)glycosidases"/>
    <property type="match status" value="1"/>
</dbReference>
<proteinExistence type="inferred from homology"/>
<keyword evidence="4" id="KW-0378">Hydrolase</keyword>
<comment type="similarity">
    <text evidence="2">Belongs to the glycosyl hydrolase 20 family.</text>
</comment>
<comment type="caution">
    <text evidence="6">The sequence shown here is derived from an EMBL/GenBank/DDBJ whole genome shotgun (WGS) entry which is preliminary data.</text>
</comment>
<dbReference type="InParanoid" id="A0A482WK05"/>
<evidence type="ECO:0000313" key="6">
    <source>
        <dbReference type="EMBL" id="RZF33844.1"/>
    </source>
</evidence>
<evidence type="ECO:0000313" key="7">
    <source>
        <dbReference type="Proteomes" id="UP000291343"/>
    </source>
</evidence>
<dbReference type="OrthoDB" id="47475at2759"/>
<dbReference type="PANTHER" id="PTHR21040">
    <property type="entry name" value="BCDNA.GH04120"/>
    <property type="match status" value="1"/>
</dbReference>
<keyword evidence="7" id="KW-1185">Reference proteome</keyword>
<dbReference type="Proteomes" id="UP000291343">
    <property type="component" value="Unassembled WGS sequence"/>
</dbReference>
<dbReference type="InterPro" id="IPR015883">
    <property type="entry name" value="Glyco_hydro_20_cat"/>
</dbReference>
<dbReference type="CDD" id="cd06565">
    <property type="entry name" value="GH20_GcnA-like"/>
    <property type="match status" value="1"/>
</dbReference>
<dbReference type="Gene3D" id="3.20.20.80">
    <property type="entry name" value="Glycosidases"/>
    <property type="match status" value="1"/>
</dbReference>
<name>A0A482WK05_LAOST</name>
<dbReference type="InterPro" id="IPR017853">
    <property type="entry name" value="GH"/>
</dbReference>
<dbReference type="Pfam" id="PF00728">
    <property type="entry name" value="Glyco_hydro_20"/>
    <property type="match status" value="1"/>
</dbReference>
<dbReference type="EMBL" id="QKKF02033231">
    <property type="protein sequence ID" value="RZF33844.1"/>
    <property type="molecule type" value="Genomic_DNA"/>
</dbReference>
<evidence type="ECO:0000259" key="5">
    <source>
        <dbReference type="Pfam" id="PF00728"/>
    </source>
</evidence>
<organism evidence="6 7">
    <name type="scientific">Laodelphax striatellus</name>
    <name type="common">Small brown planthopper</name>
    <name type="synonym">Delphax striatella</name>
    <dbReference type="NCBI Taxonomy" id="195883"/>
    <lineage>
        <taxon>Eukaryota</taxon>
        <taxon>Metazoa</taxon>
        <taxon>Ecdysozoa</taxon>
        <taxon>Arthropoda</taxon>
        <taxon>Hexapoda</taxon>
        <taxon>Insecta</taxon>
        <taxon>Pterygota</taxon>
        <taxon>Neoptera</taxon>
        <taxon>Paraneoptera</taxon>
        <taxon>Hemiptera</taxon>
        <taxon>Auchenorrhyncha</taxon>
        <taxon>Fulgoroidea</taxon>
        <taxon>Delphacidae</taxon>
        <taxon>Criomorphinae</taxon>
        <taxon>Laodelphax</taxon>
    </lineage>
</organism>
<comment type="catalytic activity">
    <reaction evidence="1">
        <text>Hydrolysis of terminal non-reducing N-acetyl-D-hexosamine residues in N-acetyl-beta-D-hexosaminides.</text>
        <dbReference type="EC" id="3.2.1.52"/>
    </reaction>
</comment>
<feature type="domain" description="Glycoside hydrolase family 20 catalytic" evidence="5">
    <location>
        <begin position="53"/>
        <end position="202"/>
    </location>
</feature>
<dbReference type="AlphaFoldDB" id="A0A482WK05"/>
<dbReference type="InterPro" id="IPR038901">
    <property type="entry name" value="HEXDC-like"/>
</dbReference>
<accession>A0A482WK05</accession>
<dbReference type="GO" id="GO:0004563">
    <property type="term" value="F:beta-N-acetylhexosaminidase activity"/>
    <property type="evidence" value="ECO:0007669"/>
    <property type="project" value="UniProtKB-EC"/>
</dbReference>